<dbReference type="Proteomes" id="UP000288805">
    <property type="component" value="Unassembled WGS sequence"/>
</dbReference>
<sequence>MRNHALLGKWLWRFPKEISSLWHEGLYEEGAGKLDAHCASTTGEPNAHRERARRAPRVHYGRARHASCVHQMGIACAPDLGGADEG</sequence>
<comment type="caution">
    <text evidence="1">The sequence shown here is derived from an EMBL/GenBank/DDBJ whole genome shotgun (WGS) entry which is preliminary data.</text>
</comment>
<accession>A0A438HD13</accession>
<evidence type="ECO:0000313" key="1">
    <source>
        <dbReference type="EMBL" id="RVW82249.1"/>
    </source>
</evidence>
<proteinExistence type="predicted"/>
<gene>
    <name evidence="1" type="ORF">CK203_041733</name>
</gene>
<organism evidence="1 2">
    <name type="scientific">Vitis vinifera</name>
    <name type="common">Grape</name>
    <dbReference type="NCBI Taxonomy" id="29760"/>
    <lineage>
        <taxon>Eukaryota</taxon>
        <taxon>Viridiplantae</taxon>
        <taxon>Streptophyta</taxon>
        <taxon>Embryophyta</taxon>
        <taxon>Tracheophyta</taxon>
        <taxon>Spermatophyta</taxon>
        <taxon>Magnoliopsida</taxon>
        <taxon>eudicotyledons</taxon>
        <taxon>Gunneridae</taxon>
        <taxon>Pentapetalae</taxon>
        <taxon>rosids</taxon>
        <taxon>Vitales</taxon>
        <taxon>Vitaceae</taxon>
        <taxon>Viteae</taxon>
        <taxon>Vitis</taxon>
    </lineage>
</organism>
<evidence type="ECO:0000313" key="2">
    <source>
        <dbReference type="Proteomes" id="UP000288805"/>
    </source>
</evidence>
<dbReference type="AlphaFoldDB" id="A0A438HD13"/>
<protein>
    <submittedName>
        <fullName evidence="1">Uncharacterized protein</fullName>
    </submittedName>
</protein>
<name>A0A438HD13_VITVI</name>
<reference evidence="1 2" key="1">
    <citation type="journal article" date="2018" name="PLoS Genet.">
        <title>Population sequencing reveals clonal diversity and ancestral inbreeding in the grapevine cultivar Chardonnay.</title>
        <authorList>
            <person name="Roach M.J."/>
            <person name="Johnson D.L."/>
            <person name="Bohlmann J."/>
            <person name="van Vuuren H.J."/>
            <person name="Jones S.J."/>
            <person name="Pretorius I.S."/>
            <person name="Schmidt S.A."/>
            <person name="Borneman A.R."/>
        </authorList>
    </citation>
    <scope>NUCLEOTIDE SEQUENCE [LARGE SCALE GENOMIC DNA]</scope>
    <source>
        <strain evidence="2">cv. Chardonnay</strain>
        <tissue evidence="1">Leaf</tissue>
    </source>
</reference>
<dbReference type="EMBL" id="QGNW01000242">
    <property type="protein sequence ID" value="RVW82249.1"/>
    <property type="molecule type" value="Genomic_DNA"/>
</dbReference>